<reference evidence="4" key="1">
    <citation type="submission" date="2022-06" db="EMBL/GenBank/DDBJ databases">
        <title>Novel species in genus Dyadobacter.</title>
        <authorList>
            <person name="Ma C."/>
        </authorList>
    </citation>
    <scope>NUCLEOTIDE SEQUENCE</scope>
    <source>
        <strain evidence="4">CY22</strain>
    </source>
</reference>
<dbReference type="PIRSF" id="PIRSF000390">
    <property type="entry name" value="PLP_StrS"/>
    <property type="match status" value="1"/>
</dbReference>
<name>A0ABY4XIH1_9BACT</name>
<keyword evidence="1 3" id="KW-0663">Pyridoxal phosphate</keyword>
<comment type="similarity">
    <text evidence="2 3">Belongs to the DegT/DnrJ/EryC1 family.</text>
</comment>
<organism evidence="4 5">
    <name type="scientific">Dyadobacter chenhuakuii</name>
    <dbReference type="NCBI Taxonomy" id="2909339"/>
    <lineage>
        <taxon>Bacteria</taxon>
        <taxon>Pseudomonadati</taxon>
        <taxon>Bacteroidota</taxon>
        <taxon>Cytophagia</taxon>
        <taxon>Cytophagales</taxon>
        <taxon>Spirosomataceae</taxon>
        <taxon>Dyadobacter</taxon>
    </lineage>
</organism>
<sequence length="365" mass="40771">MIPFLDLNEVNAPYLDAIEEASLRVIRSGWYILGNELKAFERSFASYCGVAHCVGVANGLDAISLILMAYEFPGESEIIIPANTYIASVLPVAYLGFKPIFVEPDPVTMLLDPDKIAEKVTSKTRAIIAVDLYGRICEMEPIMALARMHGLKVITDAAQAHGAIYQNKKAGSMADATAFSFYPTKNLGALGDAGAVTTEDEALAEKIRYLRNYGSQVRYKNDYQGVNSRLDEIQAAVLNVKLPFLDAENARRREIAARYLSEINVTDLILPPADRIQDDAWHLFVVRHADRSKFIAYLDANGIQTNVHYPLPIHKQQAFSEYNDLILPITERIHNEVISLPLNAVLTNEEVTYIIQTVNQFDYQQ</sequence>
<dbReference type="GO" id="GO:0008483">
    <property type="term" value="F:transaminase activity"/>
    <property type="evidence" value="ECO:0007669"/>
    <property type="project" value="UniProtKB-KW"/>
</dbReference>
<dbReference type="PANTHER" id="PTHR30244:SF36">
    <property type="entry name" value="3-OXO-GLUCOSE-6-PHOSPHATE:GLUTAMATE AMINOTRANSFERASE"/>
    <property type="match status" value="1"/>
</dbReference>
<evidence type="ECO:0000256" key="3">
    <source>
        <dbReference type="RuleBase" id="RU004508"/>
    </source>
</evidence>
<dbReference type="InterPro" id="IPR000653">
    <property type="entry name" value="DegT/StrS_aminotransferase"/>
</dbReference>
<proteinExistence type="inferred from homology"/>
<dbReference type="InterPro" id="IPR015424">
    <property type="entry name" value="PyrdxlP-dep_Trfase"/>
</dbReference>
<keyword evidence="4" id="KW-0032">Aminotransferase</keyword>
<dbReference type="InterPro" id="IPR015421">
    <property type="entry name" value="PyrdxlP-dep_Trfase_major"/>
</dbReference>
<accession>A0ABY4XIH1</accession>
<keyword evidence="5" id="KW-1185">Reference proteome</keyword>
<dbReference type="Gene3D" id="3.90.1150.10">
    <property type="entry name" value="Aspartate Aminotransferase, domain 1"/>
    <property type="match status" value="1"/>
</dbReference>
<gene>
    <name evidence="4" type="ORF">NFI80_20425</name>
</gene>
<evidence type="ECO:0000313" key="5">
    <source>
        <dbReference type="Proteomes" id="UP001055420"/>
    </source>
</evidence>
<protein>
    <submittedName>
        <fullName evidence="4">DegT/DnrJ/EryC1/StrS family aminotransferase</fullName>
    </submittedName>
</protein>
<dbReference type="Gene3D" id="3.40.640.10">
    <property type="entry name" value="Type I PLP-dependent aspartate aminotransferase-like (Major domain)"/>
    <property type="match status" value="1"/>
</dbReference>
<dbReference type="Pfam" id="PF01041">
    <property type="entry name" value="DegT_DnrJ_EryC1"/>
    <property type="match status" value="1"/>
</dbReference>
<keyword evidence="4" id="KW-0808">Transferase</keyword>
<evidence type="ECO:0000313" key="4">
    <source>
        <dbReference type="EMBL" id="USJ30216.1"/>
    </source>
</evidence>
<evidence type="ECO:0000256" key="1">
    <source>
        <dbReference type="ARBA" id="ARBA00022898"/>
    </source>
</evidence>
<dbReference type="CDD" id="cd00616">
    <property type="entry name" value="AHBA_syn"/>
    <property type="match status" value="1"/>
</dbReference>
<dbReference type="Proteomes" id="UP001055420">
    <property type="component" value="Chromosome"/>
</dbReference>
<dbReference type="EMBL" id="CP098805">
    <property type="protein sequence ID" value="USJ30216.1"/>
    <property type="molecule type" value="Genomic_DNA"/>
</dbReference>
<dbReference type="InterPro" id="IPR015422">
    <property type="entry name" value="PyrdxlP-dep_Trfase_small"/>
</dbReference>
<dbReference type="SUPFAM" id="SSF53383">
    <property type="entry name" value="PLP-dependent transferases"/>
    <property type="match status" value="1"/>
</dbReference>
<evidence type="ECO:0000256" key="2">
    <source>
        <dbReference type="ARBA" id="ARBA00037999"/>
    </source>
</evidence>
<dbReference type="PANTHER" id="PTHR30244">
    <property type="entry name" value="TRANSAMINASE"/>
    <property type="match status" value="1"/>
</dbReference>
<dbReference type="RefSeq" id="WP_235166056.1">
    <property type="nucleotide sequence ID" value="NZ_CP098805.1"/>
</dbReference>